<feature type="domain" description="Tlde1" evidence="1">
    <location>
        <begin position="24"/>
        <end position="148"/>
    </location>
</feature>
<proteinExistence type="predicted"/>
<dbReference type="EMBL" id="JAJITD010000003">
    <property type="protein sequence ID" value="MCC8392628.1"/>
    <property type="molecule type" value="Genomic_DNA"/>
</dbReference>
<protein>
    <submittedName>
        <fullName evidence="2">DUF2778 domain-containing protein</fullName>
    </submittedName>
</protein>
<dbReference type="Proteomes" id="UP001431019">
    <property type="component" value="Unassembled WGS sequence"/>
</dbReference>
<gene>
    <name evidence="2" type="ORF">LJ656_08510</name>
</gene>
<dbReference type="Pfam" id="PF10908">
    <property type="entry name" value="Tlde1_dom"/>
    <property type="match status" value="1"/>
</dbReference>
<dbReference type="RefSeq" id="WP_230508824.1">
    <property type="nucleotide sequence ID" value="NZ_JAJITD010000003.1"/>
</dbReference>
<sequence>MALTGRFLIDNQWLSPLTFDGVGTFNAYSGNDQYRNRGGCTMVPNNGPLPAGKYWIVPRPTGGVGSALITWFKDEWNFYTPSPSDHFEWFALYRDDEKIDDHTWINGVMRGNFRLHPAGGHGLSLGCITLPSRTEFLRIRSALLRTATIPAGKSGIKA</sequence>
<organism evidence="2 3">
    <name type="scientific">Paraburkholderia sejongensis</name>
    <dbReference type="NCBI Taxonomy" id="2886946"/>
    <lineage>
        <taxon>Bacteria</taxon>
        <taxon>Pseudomonadati</taxon>
        <taxon>Pseudomonadota</taxon>
        <taxon>Betaproteobacteria</taxon>
        <taxon>Burkholderiales</taxon>
        <taxon>Burkholderiaceae</taxon>
        <taxon>Paraburkholderia</taxon>
    </lineage>
</organism>
<accession>A0ABS8JRY8</accession>
<keyword evidence="3" id="KW-1185">Reference proteome</keyword>
<evidence type="ECO:0000313" key="2">
    <source>
        <dbReference type="EMBL" id="MCC8392628.1"/>
    </source>
</evidence>
<name>A0ABS8JRY8_9BURK</name>
<evidence type="ECO:0000259" key="1">
    <source>
        <dbReference type="Pfam" id="PF10908"/>
    </source>
</evidence>
<dbReference type="InterPro" id="IPR021225">
    <property type="entry name" value="Tlde1_dom"/>
</dbReference>
<comment type="caution">
    <text evidence="2">The sequence shown here is derived from an EMBL/GenBank/DDBJ whole genome shotgun (WGS) entry which is preliminary data.</text>
</comment>
<evidence type="ECO:0000313" key="3">
    <source>
        <dbReference type="Proteomes" id="UP001431019"/>
    </source>
</evidence>
<reference evidence="2 3" key="1">
    <citation type="submission" date="2021-11" db="EMBL/GenBank/DDBJ databases">
        <authorList>
            <person name="Oh E.-T."/>
            <person name="Kim S.-B."/>
        </authorList>
    </citation>
    <scope>NUCLEOTIDE SEQUENCE [LARGE SCALE GENOMIC DNA]</scope>
    <source>
        <strain evidence="2 3">MMS20-SJTR3</strain>
    </source>
</reference>